<dbReference type="Proteomes" id="UP001304650">
    <property type="component" value="Chromosome"/>
</dbReference>
<evidence type="ECO:0000256" key="1">
    <source>
        <dbReference type="SAM" id="MobiDB-lite"/>
    </source>
</evidence>
<name>A0AA96LRJ0_9BACL</name>
<feature type="region of interest" description="Disordered" evidence="1">
    <location>
        <begin position="125"/>
        <end position="159"/>
    </location>
</feature>
<feature type="compositionally biased region" description="Polar residues" evidence="1">
    <location>
        <begin position="200"/>
        <end position="211"/>
    </location>
</feature>
<keyword evidence="3" id="KW-1185">Reference proteome</keyword>
<proteinExistence type="predicted"/>
<dbReference type="AlphaFoldDB" id="A0AA96LRJ0"/>
<reference evidence="2" key="1">
    <citation type="submission" date="2022-02" db="EMBL/GenBank/DDBJ databases">
        <title>Paenibacillus sp. MBLB1832 Whole Genome Shotgun Sequencing.</title>
        <authorList>
            <person name="Hwang C.Y."/>
            <person name="Cho E.-S."/>
            <person name="Seo M.-J."/>
        </authorList>
    </citation>
    <scope>NUCLEOTIDE SEQUENCE</scope>
    <source>
        <strain evidence="2">MBLB1832</strain>
    </source>
</reference>
<dbReference type="RefSeq" id="WP_314800589.1">
    <property type="nucleotide sequence ID" value="NZ_CP130319.1"/>
</dbReference>
<accession>A0AA96LRJ0</accession>
<protein>
    <submittedName>
        <fullName evidence="2">Spore coat protein</fullName>
    </submittedName>
</protein>
<feature type="compositionally biased region" description="Low complexity" evidence="1">
    <location>
        <begin position="133"/>
        <end position="145"/>
    </location>
</feature>
<feature type="compositionally biased region" description="Polar residues" evidence="1">
    <location>
        <begin position="264"/>
        <end position="276"/>
    </location>
</feature>
<feature type="region of interest" description="Disordered" evidence="1">
    <location>
        <begin position="200"/>
        <end position="291"/>
    </location>
</feature>
<dbReference type="Pfam" id="PF07875">
    <property type="entry name" value="Coat_F"/>
    <property type="match status" value="1"/>
</dbReference>
<evidence type="ECO:0000313" key="3">
    <source>
        <dbReference type="Proteomes" id="UP001304650"/>
    </source>
</evidence>
<gene>
    <name evidence="2" type="ORF">MJB10_00805</name>
</gene>
<feature type="compositionally biased region" description="Polar residues" evidence="1">
    <location>
        <begin position="217"/>
        <end position="231"/>
    </location>
</feature>
<dbReference type="KEGG" id="proo:MJB10_00805"/>
<feature type="compositionally biased region" description="Gly residues" evidence="1">
    <location>
        <begin position="245"/>
        <end position="255"/>
    </location>
</feature>
<feature type="compositionally biased region" description="Polar residues" evidence="1">
    <location>
        <begin position="146"/>
        <end position="157"/>
    </location>
</feature>
<evidence type="ECO:0000313" key="2">
    <source>
        <dbReference type="EMBL" id="WNR44739.1"/>
    </source>
</evidence>
<organism evidence="2 3">
    <name type="scientific">Paenibacillus roseopurpureus</name>
    <dbReference type="NCBI Taxonomy" id="2918901"/>
    <lineage>
        <taxon>Bacteria</taxon>
        <taxon>Bacillati</taxon>
        <taxon>Bacillota</taxon>
        <taxon>Bacilli</taxon>
        <taxon>Bacillales</taxon>
        <taxon>Paenibacillaceae</taxon>
        <taxon>Paenibacillus</taxon>
    </lineage>
</organism>
<sequence>MYQQHSQSNENATQVHLQDLDYANFVLSELKRSAREYTTAALEAANPGIRQTFETLLQHTLDDQMLIFQEIQKLGGYATQPAQPMMIQQELQKMSQTSLQVQSLVQEHEGSTATASYVQQERGIQGSAQQNMQQQPPSYPTYTQPMNQQSHSQTEQNEVAAIHQAPTAFQPVNYANQFPNAVYNSNQRSQGIGVNAIQHASQPVSYSTPPTQGRGYQDQSHAPSNFGQASQERGYAASSPQQGASMGGPGPGLGSGRPQARIISRNQPGQPYTTDEGSSRHRPQHGGKYSF</sequence>
<dbReference type="InterPro" id="IPR012851">
    <property type="entry name" value="Spore_coat_CotF-like"/>
</dbReference>
<dbReference type="EMBL" id="CP130319">
    <property type="protein sequence ID" value="WNR44739.1"/>
    <property type="molecule type" value="Genomic_DNA"/>
</dbReference>